<dbReference type="Proteomes" id="UP000217790">
    <property type="component" value="Unassembled WGS sequence"/>
</dbReference>
<keyword evidence="3" id="KW-1185">Reference proteome</keyword>
<evidence type="ECO:0000256" key="1">
    <source>
        <dbReference type="SAM" id="Phobius"/>
    </source>
</evidence>
<keyword evidence="1" id="KW-0472">Membrane</keyword>
<dbReference type="EMBL" id="KZ293652">
    <property type="protein sequence ID" value="PBK95587.1"/>
    <property type="molecule type" value="Genomic_DNA"/>
</dbReference>
<keyword evidence="1" id="KW-1133">Transmembrane helix</keyword>
<sequence length="106" mass="12105">MILSSPSVLLLTPLSATAVMLAVLLSVSILRLLIQTYDLIGFSYHHLHSINICLYDHWKPTNRDRRDVCIVFVFSRRRGAPRGSHIMLRYGRNMLRCSICYPLGSC</sequence>
<keyword evidence="1" id="KW-0812">Transmembrane</keyword>
<organism evidence="2 3">
    <name type="scientific">Armillaria gallica</name>
    <name type="common">Bulbous honey fungus</name>
    <name type="synonym">Armillaria bulbosa</name>
    <dbReference type="NCBI Taxonomy" id="47427"/>
    <lineage>
        <taxon>Eukaryota</taxon>
        <taxon>Fungi</taxon>
        <taxon>Dikarya</taxon>
        <taxon>Basidiomycota</taxon>
        <taxon>Agaricomycotina</taxon>
        <taxon>Agaricomycetes</taxon>
        <taxon>Agaricomycetidae</taxon>
        <taxon>Agaricales</taxon>
        <taxon>Marasmiineae</taxon>
        <taxon>Physalacriaceae</taxon>
        <taxon>Armillaria</taxon>
    </lineage>
</organism>
<dbReference type="AlphaFoldDB" id="A0A2H3E2P1"/>
<feature type="transmembrane region" description="Helical" evidence="1">
    <location>
        <begin position="12"/>
        <end position="34"/>
    </location>
</feature>
<accession>A0A2H3E2P1</accession>
<evidence type="ECO:0000313" key="3">
    <source>
        <dbReference type="Proteomes" id="UP000217790"/>
    </source>
</evidence>
<reference evidence="3" key="1">
    <citation type="journal article" date="2017" name="Nat. Ecol. Evol.">
        <title>Genome expansion and lineage-specific genetic innovations in the forest pathogenic fungi Armillaria.</title>
        <authorList>
            <person name="Sipos G."/>
            <person name="Prasanna A.N."/>
            <person name="Walter M.C."/>
            <person name="O'Connor E."/>
            <person name="Balint B."/>
            <person name="Krizsan K."/>
            <person name="Kiss B."/>
            <person name="Hess J."/>
            <person name="Varga T."/>
            <person name="Slot J."/>
            <person name="Riley R."/>
            <person name="Boka B."/>
            <person name="Rigling D."/>
            <person name="Barry K."/>
            <person name="Lee J."/>
            <person name="Mihaltcheva S."/>
            <person name="LaButti K."/>
            <person name="Lipzen A."/>
            <person name="Waldron R."/>
            <person name="Moloney N.M."/>
            <person name="Sperisen C."/>
            <person name="Kredics L."/>
            <person name="Vagvoelgyi C."/>
            <person name="Patrignani A."/>
            <person name="Fitzpatrick D."/>
            <person name="Nagy I."/>
            <person name="Doyle S."/>
            <person name="Anderson J.B."/>
            <person name="Grigoriev I.V."/>
            <person name="Gueldener U."/>
            <person name="Muensterkoetter M."/>
            <person name="Nagy L.G."/>
        </authorList>
    </citation>
    <scope>NUCLEOTIDE SEQUENCE [LARGE SCALE GENOMIC DNA]</scope>
    <source>
        <strain evidence="3">Ar21-2</strain>
    </source>
</reference>
<proteinExistence type="predicted"/>
<evidence type="ECO:0000313" key="2">
    <source>
        <dbReference type="EMBL" id="PBK95587.1"/>
    </source>
</evidence>
<dbReference type="OrthoDB" id="10405067at2759"/>
<name>A0A2H3E2P1_ARMGA</name>
<dbReference type="InParanoid" id="A0A2H3E2P1"/>
<protein>
    <submittedName>
        <fullName evidence="2">Uncharacterized protein</fullName>
    </submittedName>
</protein>
<gene>
    <name evidence="2" type="ORF">ARMGADRAFT_805829</name>
</gene>